<dbReference type="Pfam" id="PF01619">
    <property type="entry name" value="Pro_dh"/>
    <property type="match status" value="1"/>
</dbReference>
<feature type="active site" evidence="8 9">
    <location>
        <position position="756"/>
    </location>
</feature>
<evidence type="ECO:0000256" key="1">
    <source>
        <dbReference type="ARBA" id="ARBA00004786"/>
    </source>
</evidence>
<dbReference type="InterPro" id="IPR005932">
    <property type="entry name" value="RocA"/>
</dbReference>
<dbReference type="InterPro" id="IPR016162">
    <property type="entry name" value="Ald_DH_N"/>
</dbReference>
<evidence type="ECO:0000256" key="4">
    <source>
        <dbReference type="ARBA" id="ARBA00023027"/>
    </source>
</evidence>
<dbReference type="PANTHER" id="PTHR42862">
    <property type="entry name" value="DELTA-1-PYRROLINE-5-CARBOXYLATE DEHYDROGENASE 1, ISOFORM A-RELATED"/>
    <property type="match status" value="1"/>
</dbReference>
<dbReference type="FunFam" id="3.40.605.10:FF:000045">
    <property type="entry name" value="1-pyrroline-5-carboxylate dehydrogenase 1"/>
    <property type="match status" value="1"/>
</dbReference>
<dbReference type="Gene3D" id="3.40.309.10">
    <property type="entry name" value="Aldehyde Dehydrogenase, Chain A, domain 2"/>
    <property type="match status" value="1"/>
</dbReference>
<dbReference type="InterPro" id="IPR029510">
    <property type="entry name" value="Ald_DH_CS_GLU"/>
</dbReference>
<evidence type="ECO:0000256" key="3">
    <source>
        <dbReference type="ARBA" id="ARBA00023002"/>
    </source>
</evidence>
<feature type="domain" description="Proline utilization A N-terminal" evidence="14">
    <location>
        <begin position="6"/>
        <end position="118"/>
    </location>
</feature>
<comment type="pathway">
    <text evidence="1">Amino-acid degradation; L-proline degradation into L-glutamate; L-glutamate from L-proline: step 2/2.</text>
</comment>
<evidence type="ECO:0000256" key="2">
    <source>
        <dbReference type="ARBA" id="ARBA00012884"/>
    </source>
</evidence>
<dbReference type="InterPro" id="IPR029041">
    <property type="entry name" value="FAD-linked_oxidoreductase-like"/>
</dbReference>
<dbReference type="Gene3D" id="3.40.605.10">
    <property type="entry name" value="Aldehyde Dehydrogenase, Chain A, domain 1"/>
    <property type="match status" value="1"/>
</dbReference>
<evidence type="ECO:0000256" key="10">
    <source>
        <dbReference type="RuleBase" id="RU003345"/>
    </source>
</evidence>
<dbReference type="InterPro" id="IPR016163">
    <property type="entry name" value="Ald_DH_C"/>
</dbReference>
<feature type="domain" description="Proline dehydrogenase" evidence="13">
    <location>
        <begin position="128"/>
        <end position="433"/>
    </location>
</feature>
<protein>
    <recommendedName>
        <fullName evidence="5">L-glutamate gamma-semialdehyde dehydrogenase</fullName>
        <ecNumber evidence="2">1.2.1.88</ecNumber>
    </recommendedName>
    <alternativeName>
        <fullName evidence="5">L-glutamate gamma-semialdehyde dehydrogenase</fullName>
    </alternativeName>
</protein>
<dbReference type="Gene3D" id="3.20.20.220">
    <property type="match status" value="1"/>
</dbReference>
<gene>
    <name evidence="15" type="primary">pruA</name>
    <name evidence="15" type="ORF">ENS06_07895</name>
</gene>
<comment type="catalytic activity">
    <reaction evidence="6">
        <text>L-glutamate 5-semialdehyde + NAD(+) + H2O = L-glutamate + NADH + 2 H(+)</text>
        <dbReference type="Rhea" id="RHEA:30235"/>
        <dbReference type="ChEBI" id="CHEBI:15377"/>
        <dbReference type="ChEBI" id="CHEBI:15378"/>
        <dbReference type="ChEBI" id="CHEBI:29985"/>
        <dbReference type="ChEBI" id="CHEBI:57540"/>
        <dbReference type="ChEBI" id="CHEBI:57945"/>
        <dbReference type="ChEBI" id="CHEBI:58066"/>
        <dbReference type="EC" id="1.2.1.88"/>
    </reaction>
</comment>
<dbReference type="PANTHER" id="PTHR42862:SF1">
    <property type="entry name" value="DELTA-1-PYRROLINE-5-CARBOXYLATE DEHYDROGENASE 2, ISOFORM A-RELATED"/>
    <property type="match status" value="1"/>
</dbReference>
<dbReference type="GO" id="GO:0003842">
    <property type="term" value="F:L-glutamate gamma-semialdehyde dehydrogenase activity"/>
    <property type="evidence" value="ECO:0007669"/>
    <property type="project" value="UniProtKB-EC"/>
</dbReference>
<feature type="domain" description="Aldehyde dehydrogenase" evidence="12">
    <location>
        <begin position="519"/>
        <end position="979"/>
    </location>
</feature>
<dbReference type="GO" id="GO:0004657">
    <property type="term" value="F:proline dehydrogenase activity"/>
    <property type="evidence" value="ECO:0007669"/>
    <property type="project" value="InterPro"/>
</dbReference>
<organism evidence="15">
    <name type="scientific">Desulfacinum infernum</name>
    <dbReference type="NCBI Taxonomy" id="35837"/>
    <lineage>
        <taxon>Bacteria</taxon>
        <taxon>Pseudomonadati</taxon>
        <taxon>Thermodesulfobacteriota</taxon>
        <taxon>Syntrophobacteria</taxon>
        <taxon>Syntrophobacterales</taxon>
        <taxon>Syntrophobacteraceae</taxon>
        <taxon>Desulfacinum</taxon>
    </lineage>
</organism>
<dbReference type="PROSITE" id="PS00070">
    <property type="entry name" value="ALDEHYDE_DEHYDR_CYS"/>
    <property type="match status" value="1"/>
</dbReference>
<name>A0A831ZKD2_9BACT</name>
<dbReference type="GO" id="GO:0009898">
    <property type="term" value="C:cytoplasmic side of plasma membrane"/>
    <property type="evidence" value="ECO:0007669"/>
    <property type="project" value="TreeGrafter"/>
</dbReference>
<evidence type="ECO:0000256" key="11">
    <source>
        <dbReference type="SAM" id="MobiDB-lite"/>
    </source>
</evidence>
<evidence type="ECO:0000259" key="14">
    <source>
        <dbReference type="Pfam" id="PF18083"/>
    </source>
</evidence>
<dbReference type="SUPFAM" id="SSF51730">
    <property type="entry name" value="FAD-linked oxidoreductase"/>
    <property type="match status" value="1"/>
</dbReference>
<accession>A0A831ZKD2</accession>
<dbReference type="InterPro" id="IPR050485">
    <property type="entry name" value="Proline_metab_enzyme"/>
</dbReference>
<keyword evidence="3 10" id="KW-0560">Oxidoreductase</keyword>
<sequence>MNNDLERRIRQTGLWLYQLIADETPSLFRKDYWTGKVMDWCMHNEAFKVEMFRFIDVFPYLTRPESVAKHLQEYFCRADQCFPAALQWGLRQLSPTSFAAKMVAKSMAKNIASMGAQFIAGATPREALGTLETLRSQGLAFTVDLLGEAVVSRAEEEEYLHRYLELLDFLAEASKTWPPLGGGSGDLDWGFAPKVNISLKPSALYSQMNPVAFDYSVDRAKERLRPIFRKAVATGAFVCLDMEHTALKNITLALYKSLMEEPEFKDYPHTGLVIQSYLRDSEEDLRQFIQWAKKRGRPCTVRLVKGAYWDAEVVWARQNHWPVPVFINKLETDANFEKLARILLENHAVVACACASHNIRSLAYVLELSKDLKVPPDRLEYQILFGMAEPVRTALKKAEMPLRLYTPIGEIIPGMAYLVRRLLENTSNESFLRLSFSEGVDRETLLRNPLERMAEHPVREPEEPPVSEYGDKGPFRNEPPWDWTQEEVRRSFQKALHTVRKSFPVKVPLILAGSKVSGKETFPSTNPNDTREVVGVVEAAGRDEAQRAVQAAKEAFPAWRDTPARERAEFLFKAAEAARSHRYELAALQVLEVGKSWKEADADVCEAIDFLEYYGREMIRLAAPRRMGRVPGEISHLFYEPRGVAVVIAPWNFPLAISMGMTSAALVTGNTVVYKPASQSPVIGSWIPRLFDKAGLPAGVLNFLPGPGSIVGEVLVTHPDVAMIAFTGSKDVGLRLIEQAAKTPPDAQAIKNVIAELGGKNAVIVDADADLDEAVVHVLQSAFGYQGQKCSACSRLIVLEENYDKLIARLRAAAESLELGPVDDPKNMVGAVIDAGARKKILEYIEIGKREGTVLVERSFGDENGHFVPLTIFTDIEPQHRLAQEEIFGPVLSVIKVRTFDEALDVANGTPYALTGAVFSRSPENIDKARKSFRVGNLYINRGCTGAIVARHPFGGFKMSGIGSKAGGPDYLLQFMVPRNVAENTLRRGFAPME</sequence>
<evidence type="ECO:0000259" key="13">
    <source>
        <dbReference type="Pfam" id="PF01619"/>
    </source>
</evidence>
<feature type="active site" evidence="8">
    <location>
        <position position="790"/>
    </location>
</feature>
<evidence type="ECO:0000313" key="15">
    <source>
        <dbReference type="EMBL" id="HFK97231.1"/>
    </source>
</evidence>
<evidence type="ECO:0000259" key="12">
    <source>
        <dbReference type="Pfam" id="PF00171"/>
    </source>
</evidence>
<dbReference type="AlphaFoldDB" id="A0A831ZKD2"/>
<dbReference type="InterPro" id="IPR016161">
    <property type="entry name" value="Ald_DH/histidinol_DH"/>
</dbReference>
<dbReference type="UniPathway" id="UPA00261">
    <property type="reaction ID" value="UER00373"/>
</dbReference>
<dbReference type="EMBL" id="DSTK01000023">
    <property type="protein sequence ID" value="HFK97231.1"/>
    <property type="molecule type" value="Genomic_DNA"/>
</dbReference>
<dbReference type="FunFam" id="3.40.309.10:FF:000005">
    <property type="entry name" value="1-pyrroline-5-carboxylate dehydrogenase 1"/>
    <property type="match status" value="1"/>
</dbReference>
<evidence type="ECO:0000256" key="8">
    <source>
        <dbReference type="PIRSR" id="PIRSR000197-1"/>
    </source>
</evidence>
<dbReference type="Pfam" id="PF00171">
    <property type="entry name" value="Aldedh"/>
    <property type="match status" value="1"/>
</dbReference>
<dbReference type="InterPro" id="IPR025703">
    <property type="entry name" value="Bifunct_PutA"/>
</dbReference>
<dbReference type="PROSITE" id="PS00687">
    <property type="entry name" value="ALDEHYDE_DEHYDR_GLU"/>
    <property type="match status" value="1"/>
</dbReference>
<dbReference type="Pfam" id="PF18083">
    <property type="entry name" value="PutA_N"/>
    <property type="match status" value="1"/>
</dbReference>
<keyword evidence="4" id="KW-0520">NAD</keyword>
<evidence type="ECO:0000256" key="7">
    <source>
        <dbReference type="ARBA" id="ARBA00061617"/>
    </source>
</evidence>
<dbReference type="NCBIfam" id="NF002852">
    <property type="entry name" value="PRK03137.1"/>
    <property type="match status" value="1"/>
</dbReference>
<dbReference type="CDD" id="cd07124">
    <property type="entry name" value="ALDH_PutA-P5CDH-RocA"/>
    <property type="match status" value="1"/>
</dbReference>
<proteinExistence type="inferred from homology"/>
<comment type="caution">
    <text evidence="15">The sequence shown here is derived from an EMBL/GenBank/DDBJ whole genome shotgun (WGS) entry which is preliminary data.</text>
</comment>
<evidence type="ECO:0000256" key="6">
    <source>
        <dbReference type="ARBA" id="ARBA00048142"/>
    </source>
</evidence>
<evidence type="ECO:0000256" key="9">
    <source>
        <dbReference type="PROSITE-ProRule" id="PRU10007"/>
    </source>
</evidence>
<reference evidence="15" key="1">
    <citation type="journal article" date="2020" name="mSystems">
        <title>Genome- and Community-Level Interaction Insights into Carbon Utilization and Element Cycling Functions of Hydrothermarchaeota in Hydrothermal Sediment.</title>
        <authorList>
            <person name="Zhou Z."/>
            <person name="Liu Y."/>
            <person name="Xu W."/>
            <person name="Pan J."/>
            <person name="Luo Z.H."/>
            <person name="Li M."/>
        </authorList>
    </citation>
    <scope>NUCLEOTIDE SEQUENCE [LARGE SCALE GENOMIC DNA]</scope>
    <source>
        <strain evidence="15">SpSt-456</strain>
    </source>
</reference>
<evidence type="ECO:0000256" key="5">
    <source>
        <dbReference type="ARBA" id="ARBA00032259"/>
    </source>
</evidence>
<dbReference type="InterPro" id="IPR016160">
    <property type="entry name" value="Ald_DH_CS_CYS"/>
</dbReference>
<dbReference type="GO" id="GO:0003700">
    <property type="term" value="F:DNA-binding transcription factor activity"/>
    <property type="evidence" value="ECO:0007669"/>
    <property type="project" value="InterPro"/>
</dbReference>
<dbReference type="InterPro" id="IPR015590">
    <property type="entry name" value="Aldehyde_DH_dom"/>
</dbReference>
<dbReference type="GO" id="GO:0010133">
    <property type="term" value="P:L-proline catabolic process to L-glutamate"/>
    <property type="evidence" value="ECO:0007669"/>
    <property type="project" value="UniProtKB-UniPathway"/>
</dbReference>
<dbReference type="SUPFAM" id="SSF53720">
    <property type="entry name" value="ALDH-like"/>
    <property type="match status" value="1"/>
</dbReference>
<dbReference type="InterPro" id="IPR002872">
    <property type="entry name" value="Proline_DH_dom"/>
</dbReference>
<comment type="similarity">
    <text evidence="7">Belongs to the aldehyde dehydrogenase family. RocA subfamily.</text>
</comment>
<dbReference type="NCBIfam" id="TIGR01237">
    <property type="entry name" value="D1pyr5carbox2"/>
    <property type="match status" value="1"/>
</dbReference>
<dbReference type="PIRSF" id="PIRSF000197">
    <property type="entry name" value="Bifunct_PutA"/>
    <property type="match status" value="1"/>
</dbReference>
<dbReference type="InterPro" id="IPR041514">
    <property type="entry name" value="PutA_N"/>
</dbReference>
<feature type="region of interest" description="Disordered" evidence="11">
    <location>
        <begin position="454"/>
        <end position="481"/>
    </location>
</feature>
<dbReference type="EC" id="1.2.1.88" evidence="2"/>